<dbReference type="Pfam" id="PF23248">
    <property type="entry name" value="KH_PARP14_2"/>
    <property type="match status" value="1"/>
</dbReference>
<keyword evidence="4 7" id="KW-0520">NAD</keyword>
<dbReference type="GO" id="GO:0005737">
    <property type="term" value="C:cytoplasm"/>
    <property type="evidence" value="ECO:0007669"/>
    <property type="project" value="TreeGrafter"/>
</dbReference>
<comment type="similarity">
    <text evidence="6">Belongs to the ARTD/PARP family.</text>
</comment>
<dbReference type="SUPFAM" id="SSF56399">
    <property type="entry name" value="ADP-ribosylation"/>
    <property type="match status" value="1"/>
</dbReference>
<dbReference type="GO" id="GO:0003950">
    <property type="term" value="F:NAD+ poly-ADP-ribosyltransferase activity"/>
    <property type="evidence" value="ECO:0007669"/>
    <property type="project" value="UniProtKB-UniRule"/>
</dbReference>
<sequence length="1383" mass="153285">MHFNLSNTDTRRVRFFLVSTMGGTSPTSILLQVKQKVKDFILLCASSRPLTMAEAHSYPLLVGFVETNIPSLETKLLQYFRTVGGDCEIEYENGSRTAILHFTREEDQRNVLAKESHQISLEKGVLKLTVRLSTEAKSSQEFPLDKDNTKSVKNIKMKNSIKNDEARVNRFSFLKCLRWSFKCKPSIKLPAAISEPIDSAVLRYLAQNTSAAEAICSEMEKHFCIVNLGQTTVTLSPVSSLLKQKDAKAIIKEWTDTVKLVFKKSESKFKSVKFCPDSDAWKESEEKIREMLLNENVIVVPDKDRGALSVAGPVSDVDRLEKSLSEIINKIHREKTSKTVEIEVSPSVFHLLHQNGLLDNLLLVYPEVKLSPESPNLKITGLGEEINAAINVILDAVLTVKRQNLEVDKYVLELLKDEQQEELTDALLTSHRINAAFEISGNRVQLLAVSDTDLSHAQDHLGQLLTSQYINVEDSNVLKKPEWQQLVSHLEQANSKPCRTRINTTAQQVVVSGYKDSAIKVQHQLGDFLTQNAHIEETVVVKANAVVEYLEGFNTSWMEKVKDKVRVSYRNEAICLSGSRVNVTHCKTVVEGVVSAVVFESLNVFKSGVKKLFQENEALYVSSIKTKTGCLVQLVNKPGGGQDNDDTAVQDIVAAVRQEFGNHGVTHSQQTPPPKAHKPPVFQPTGSDQYLYHIQSKEGLDILLTKGNIEATMTEVIVNSVPPNLNLNSGAVSKAILRAAGPKLQQSINAQGATGNVGEIIVTEGCQLKNKKVFHTVAPYWDNGQGTSEECLQGIFMDCLDKAEKYNLTSISLPAIGTGELCFPTAVVASLMLDKILEFSKKRKPKHLKKVHIVLYPSDRQCIQAFTDEFKKFPNASGDSSSTKTEGGPFSKLTSTSDMHETKMGNVTIQVVTGDITRETTDIIVNSSNESFSFKSGAKSNPGMIMTQPGNLKCKKILHVVGDSDPVKINKVVKDALQMCVKSSYTSVSFPAIGTGQGNAQGRLVADAMLDAVIDALRQNTSSPLTTIRIVIFQKAMLKDFHSSLEQRAATDRKPKDKRKGTLAGIASKFKAMLTGENTENPKKEKDCTAEGQKVDATCFHICGDTPADVDLAKKLLFQEPETTTIEDEAIGKLCDADHQKIDDMEKTMGISIKIENSKVKLTIEGLSNDVLKATSEINMMLTRKREGIPEQWERMPAEATCQAFAVQAKTSEYDEILKHFQASCSGFVTKIERIQNPGLWKRLQIKKRDLELRNGHQNNERRLFHGTCNTTVPIINDRGFNRSHSGKNAAFYGDGTYFAVNASYSANDTYSKPNQNGEKFMYVCRVLTGDFTLGQQGMIEPPAKKLGSTDLYDSVVDNLTNPTMFVVFHDTQACPEYLITFK</sequence>
<dbReference type="PROSITE" id="PS51059">
    <property type="entry name" value="PARP_CATALYTIC"/>
    <property type="match status" value="1"/>
</dbReference>
<dbReference type="Pfam" id="PF23253">
    <property type="entry name" value="KH_PARP14_6"/>
    <property type="match status" value="1"/>
</dbReference>
<evidence type="ECO:0000256" key="5">
    <source>
        <dbReference type="ARBA" id="ARBA00023242"/>
    </source>
</evidence>
<evidence type="ECO:0000256" key="7">
    <source>
        <dbReference type="RuleBase" id="RU362114"/>
    </source>
</evidence>
<dbReference type="GO" id="GO:0003714">
    <property type="term" value="F:transcription corepressor activity"/>
    <property type="evidence" value="ECO:0007669"/>
    <property type="project" value="TreeGrafter"/>
</dbReference>
<accession>A0AAX7SNB1</accession>
<evidence type="ECO:0000313" key="12">
    <source>
        <dbReference type="Proteomes" id="UP000265100"/>
    </source>
</evidence>
<reference evidence="11" key="2">
    <citation type="submission" date="2025-08" db="UniProtKB">
        <authorList>
            <consortium name="Ensembl"/>
        </authorList>
    </citation>
    <scope>IDENTIFICATION</scope>
</reference>
<dbReference type="InterPro" id="IPR052056">
    <property type="entry name" value="Mono-ARTD/PARP"/>
</dbReference>
<dbReference type="PROSITE" id="PS51154">
    <property type="entry name" value="MACRO"/>
    <property type="match status" value="2"/>
</dbReference>
<evidence type="ECO:0000256" key="8">
    <source>
        <dbReference type="SAM" id="MobiDB-lite"/>
    </source>
</evidence>
<dbReference type="GO" id="GO:0010629">
    <property type="term" value="P:negative regulation of gene expression"/>
    <property type="evidence" value="ECO:0007669"/>
    <property type="project" value="TreeGrafter"/>
</dbReference>
<comment type="subcellular location">
    <subcellularLocation>
        <location evidence="1">Nucleus</location>
    </subcellularLocation>
</comment>
<name>A0AAX7SNB1_ASTCA</name>
<feature type="domain" description="PARP catalytic" evidence="9">
    <location>
        <begin position="1189"/>
        <end position="1383"/>
    </location>
</feature>
<dbReference type="InterPro" id="IPR057048">
    <property type="entry name" value="PARP14_KH_6"/>
</dbReference>
<keyword evidence="2 7" id="KW-0328">Glycosyltransferase</keyword>
<dbReference type="InterPro" id="IPR057045">
    <property type="entry name" value="PARP14_KH_3"/>
</dbReference>
<evidence type="ECO:0000256" key="3">
    <source>
        <dbReference type="ARBA" id="ARBA00022679"/>
    </source>
</evidence>
<feature type="region of interest" description="Disordered" evidence="8">
    <location>
        <begin position="875"/>
        <end position="897"/>
    </location>
</feature>
<dbReference type="InterPro" id="IPR057044">
    <property type="entry name" value="PARP14_KH_1"/>
</dbReference>
<proteinExistence type="inferred from homology"/>
<evidence type="ECO:0000313" key="11">
    <source>
        <dbReference type="Ensembl" id="ENSACLP00000045230.1"/>
    </source>
</evidence>
<dbReference type="PANTHER" id="PTHR14453:SF89">
    <property type="entry name" value="PROTEIN MONO-ADP-RIBOSYLTRANSFERASE PARP14"/>
    <property type="match status" value="1"/>
</dbReference>
<keyword evidence="5" id="KW-0539">Nucleus</keyword>
<dbReference type="Gene3D" id="3.40.220.10">
    <property type="entry name" value="Leucine Aminopeptidase, subunit E, domain 1"/>
    <property type="match status" value="2"/>
</dbReference>
<dbReference type="CDD" id="cd01439">
    <property type="entry name" value="TCCD_inducible_PARP_like"/>
    <property type="match status" value="1"/>
</dbReference>
<dbReference type="Pfam" id="PF01661">
    <property type="entry name" value="Macro"/>
    <property type="match status" value="2"/>
</dbReference>
<dbReference type="Proteomes" id="UP000265100">
    <property type="component" value="Chromosome 16"/>
</dbReference>
<dbReference type="InterPro" id="IPR012317">
    <property type="entry name" value="Poly(ADP-ribose)pol_cat_dom"/>
</dbReference>
<protein>
    <recommendedName>
        <fullName evidence="7">Poly [ADP-ribose] polymerase</fullName>
        <shortName evidence="7">PARP</shortName>
        <ecNumber evidence="7">2.4.2.-</ecNumber>
    </recommendedName>
</protein>
<evidence type="ECO:0000256" key="6">
    <source>
        <dbReference type="ARBA" id="ARBA00024347"/>
    </source>
</evidence>
<reference evidence="11" key="1">
    <citation type="submission" date="2018-05" db="EMBL/GenBank/DDBJ databases">
        <authorList>
            <person name="Datahose"/>
        </authorList>
    </citation>
    <scope>NUCLEOTIDE SEQUENCE</scope>
</reference>
<feature type="domain" description="Macro" evidence="10">
    <location>
        <begin position="689"/>
        <end position="874"/>
    </location>
</feature>
<dbReference type="InterPro" id="IPR057047">
    <property type="entry name" value="PARP14_KH_5"/>
</dbReference>
<dbReference type="EC" id="2.4.2.-" evidence="7"/>
<feature type="domain" description="Macro" evidence="10">
    <location>
        <begin position="896"/>
        <end position="1049"/>
    </location>
</feature>
<dbReference type="InterPro" id="IPR057051">
    <property type="entry name" value="PARP14_RPM_1"/>
</dbReference>
<dbReference type="InterPro" id="IPR057049">
    <property type="entry name" value="PARP14_KH_8"/>
</dbReference>
<dbReference type="SMART" id="SM00506">
    <property type="entry name" value="A1pp"/>
    <property type="match status" value="2"/>
</dbReference>
<evidence type="ECO:0000256" key="4">
    <source>
        <dbReference type="ARBA" id="ARBA00023027"/>
    </source>
</evidence>
<dbReference type="InterPro" id="IPR043472">
    <property type="entry name" value="Macro_dom-like"/>
</dbReference>
<keyword evidence="12" id="KW-1185">Reference proteome</keyword>
<dbReference type="Pfam" id="PF23251">
    <property type="entry name" value="KH_PARP14_4"/>
    <property type="match status" value="1"/>
</dbReference>
<dbReference type="InterPro" id="IPR057043">
    <property type="entry name" value="PARP14_KH_2"/>
</dbReference>
<dbReference type="InterPro" id="IPR057046">
    <property type="entry name" value="PARP14_KH_4"/>
</dbReference>
<dbReference type="Pfam" id="PF23254">
    <property type="entry name" value="KH_PARP14_8"/>
    <property type="match status" value="1"/>
</dbReference>
<reference evidence="11" key="3">
    <citation type="submission" date="2025-09" db="UniProtKB">
        <authorList>
            <consortium name="Ensembl"/>
        </authorList>
    </citation>
    <scope>IDENTIFICATION</scope>
</reference>
<dbReference type="Pfam" id="PF23222">
    <property type="entry name" value="RRM_PARP14_1"/>
    <property type="match status" value="1"/>
</dbReference>
<evidence type="ECO:0000256" key="1">
    <source>
        <dbReference type="ARBA" id="ARBA00004123"/>
    </source>
</evidence>
<evidence type="ECO:0000259" key="9">
    <source>
        <dbReference type="PROSITE" id="PS51059"/>
    </source>
</evidence>
<keyword evidence="3 7" id="KW-0808">Transferase</keyword>
<evidence type="ECO:0000259" key="10">
    <source>
        <dbReference type="PROSITE" id="PS51154"/>
    </source>
</evidence>
<evidence type="ECO:0000256" key="2">
    <source>
        <dbReference type="ARBA" id="ARBA00022676"/>
    </source>
</evidence>
<dbReference type="PANTHER" id="PTHR14453">
    <property type="entry name" value="PARP/ZINC FINGER CCCH TYPE DOMAIN CONTAINING PROTEIN"/>
    <property type="match status" value="1"/>
</dbReference>
<dbReference type="GO" id="GO:1990404">
    <property type="term" value="F:NAD+-protein mono-ADP-ribosyltransferase activity"/>
    <property type="evidence" value="ECO:0007669"/>
    <property type="project" value="TreeGrafter"/>
</dbReference>
<dbReference type="Pfam" id="PF23249">
    <property type="entry name" value="KH_PARP14_3"/>
    <property type="match status" value="1"/>
</dbReference>
<dbReference type="InterPro" id="IPR002589">
    <property type="entry name" value="Macro_dom"/>
</dbReference>
<dbReference type="FunFam" id="3.90.228.10:FF:000008">
    <property type="entry name" value="Poly [ADP-ribose] polymerase"/>
    <property type="match status" value="1"/>
</dbReference>
<dbReference type="Pfam" id="PF00644">
    <property type="entry name" value="PARP"/>
    <property type="match status" value="1"/>
</dbReference>
<dbReference type="GO" id="GO:0070212">
    <property type="term" value="P:protein poly-ADP-ribosylation"/>
    <property type="evidence" value="ECO:0007669"/>
    <property type="project" value="TreeGrafter"/>
</dbReference>
<dbReference type="GO" id="GO:0005634">
    <property type="term" value="C:nucleus"/>
    <property type="evidence" value="ECO:0007669"/>
    <property type="project" value="UniProtKB-SubCell"/>
</dbReference>
<dbReference type="Ensembl" id="ENSACLT00000047849.1">
    <property type="protein sequence ID" value="ENSACLP00000045230.1"/>
    <property type="gene ID" value="ENSACLG00000005418.2"/>
</dbReference>
<dbReference type="Pfam" id="PF23084">
    <property type="entry name" value="KH_PARP14_1"/>
    <property type="match status" value="1"/>
</dbReference>
<dbReference type="SUPFAM" id="SSF52949">
    <property type="entry name" value="Macro domain-like"/>
    <property type="match status" value="2"/>
</dbReference>
<organism evidence="11 12">
    <name type="scientific">Astatotilapia calliptera</name>
    <name type="common">Eastern happy</name>
    <name type="synonym">Chromis callipterus</name>
    <dbReference type="NCBI Taxonomy" id="8154"/>
    <lineage>
        <taxon>Eukaryota</taxon>
        <taxon>Metazoa</taxon>
        <taxon>Chordata</taxon>
        <taxon>Craniata</taxon>
        <taxon>Vertebrata</taxon>
        <taxon>Euteleostomi</taxon>
        <taxon>Actinopterygii</taxon>
        <taxon>Neopterygii</taxon>
        <taxon>Teleostei</taxon>
        <taxon>Neoteleostei</taxon>
        <taxon>Acanthomorphata</taxon>
        <taxon>Ovalentaria</taxon>
        <taxon>Cichlomorphae</taxon>
        <taxon>Cichliformes</taxon>
        <taxon>Cichlidae</taxon>
        <taxon>African cichlids</taxon>
        <taxon>Pseudocrenilabrinae</taxon>
        <taxon>Haplochromini</taxon>
        <taxon>Astatotilapia</taxon>
    </lineage>
</organism>
<dbReference type="GeneTree" id="ENSGT00940000154311"/>
<dbReference type="Pfam" id="PF23252">
    <property type="entry name" value="KH_PARP14_5"/>
    <property type="match status" value="1"/>
</dbReference>
<dbReference type="Gene3D" id="3.90.228.10">
    <property type="match status" value="1"/>
</dbReference>